<accession>A0A7V4AKX9</accession>
<evidence type="ECO:0000256" key="3">
    <source>
        <dbReference type="ARBA" id="ARBA00023163"/>
    </source>
</evidence>
<keyword evidence="1" id="KW-0805">Transcription regulation</keyword>
<protein>
    <submittedName>
        <fullName evidence="6">MarR family transcriptional regulator</fullName>
    </submittedName>
</protein>
<dbReference type="GO" id="GO:0006950">
    <property type="term" value="P:response to stress"/>
    <property type="evidence" value="ECO:0007669"/>
    <property type="project" value="TreeGrafter"/>
</dbReference>
<dbReference type="PROSITE" id="PS50995">
    <property type="entry name" value="HTH_MARR_2"/>
    <property type="match status" value="1"/>
</dbReference>
<dbReference type="Pfam" id="PF12802">
    <property type="entry name" value="MarR_2"/>
    <property type="match status" value="1"/>
</dbReference>
<dbReference type="InterPro" id="IPR039422">
    <property type="entry name" value="MarR/SlyA-like"/>
</dbReference>
<dbReference type="InterPro" id="IPR036390">
    <property type="entry name" value="WH_DNA-bd_sf"/>
</dbReference>
<dbReference type="InterPro" id="IPR023187">
    <property type="entry name" value="Tscrpt_reg_MarR-type_CS"/>
</dbReference>
<dbReference type="GO" id="GO:0003677">
    <property type="term" value="F:DNA binding"/>
    <property type="evidence" value="ECO:0007669"/>
    <property type="project" value="UniProtKB-KW"/>
</dbReference>
<organism evidence="6">
    <name type="scientific">Thermus tengchongensis</name>
    <dbReference type="NCBI Taxonomy" id="1214928"/>
    <lineage>
        <taxon>Bacteria</taxon>
        <taxon>Thermotogati</taxon>
        <taxon>Deinococcota</taxon>
        <taxon>Deinococci</taxon>
        <taxon>Thermales</taxon>
        <taxon>Thermaceae</taxon>
        <taxon>Thermus</taxon>
    </lineage>
</organism>
<evidence type="ECO:0000313" key="5">
    <source>
        <dbReference type="EMBL" id="HGL49023.1"/>
    </source>
</evidence>
<dbReference type="EMBL" id="DTCX01000006">
    <property type="protein sequence ID" value="HGL49023.1"/>
    <property type="molecule type" value="Genomic_DNA"/>
</dbReference>
<keyword evidence="2" id="KW-0238">DNA-binding</keyword>
<dbReference type="InterPro" id="IPR036388">
    <property type="entry name" value="WH-like_DNA-bd_sf"/>
</dbReference>
<comment type="caution">
    <text evidence="6">The sequence shown here is derived from an EMBL/GenBank/DDBJ whole genome shotgun (WGS) entry which is preliminary data.</text>
</comment>
<evidence type="ECO:0000259" key="4">
    <source>
        <dbReference type="PROSITE" id="PS50995"/>
    </source>
</evidence>
<sequence length="188" mass="20814">MGASQGQRREETLLALLERLAQVERALLTRQAYHLGLTTLQAQLLMHLSERPQGVVSLAELLSLTPATVSEALSSLEGKGLLFRTKDPKDGRRWILQPTEDGLHLIQALKSYSDPLLQALQGVPNREGLLLGLMELLAELVRQGTVPETGLCLTCRYLRREEGFFCSLLRLALTPLDLRLACPDHTPA</sequence>
<evidence type="ECO:0000256" key="1">
    <source>
        <dbReference type="ARBA" id="ARBA00023015"/>
    </source>
</evidence>
<evidence type="ECO:0000313" key="6">
    <source>
        <dbReference type="EMBL" id="HGN84751.1"/>
    </source>
</evidence>
<dbReference type="GO" id="GO:0003700">
    <property type="term" value="F:DNA-binding transcription factor activity"/>
    <property type="evidence" value="ECO:0007669"/>
    <property type="project" value="InterPro"/>
</dbReference>
<dbReference type="PANTHER" id="PTHR33164:SF43">
    <property type="entry name" value="HTH-TYPE TRANSCRIPTIONAL REPRESSOR YETL"/>
    <property type="match status" value="1"/>
</dbReference>
<feature type="domain" description="HTH marR-type" evidence="4">
    <location>
        <begin position="10"/>
        <end position="142"/>
    </location>
</feature>
<dbReference type="PANTHER" id="PTHR33164">
    <property type="entry name" value="TRANSCRIPTIONAL REGULATOR, MARR FAMILY"/>
    <property type="match status" value="1"/>
</dbReference>
<reference evidence="6" key="1">
    <citation type="journal article" date="2020" name="mSystems">
        <title>Genome- and Community-Level Interaction Insights into Carbon Utilization and Element Cycling Functions of Hydrothermarchaeota in Hydrothermal Sediment.</title>
        <authorList>
            <person name="Zhou Z."/>
            <person name="Liu Y."/>
            <person name="Xu W."/>
            <person name="Pan J."/>
            <person name="Luo Z.H."/>
            <person name="Li M."/>
        </authorList>
    </citation>
    <scope>NUCLEOTIDE SEQUENCE [LARGE SCALE GENOMIC DNA]</scope>
    <source>
        <strain evidence="6">SpSt-611</strain>
        <strain evidence="5">SpSt-679</strain>
    </source>
</reference>
<dbReference type="RefSeq" id="WP_234555112.1">
    <property type="nucleotide sequence ID" value="NZ_JAKEDU010000002.1"/>
</dbReference>
<keyword evidence="3" id="KW-0804">Transcription</keyword>
<dbReference type="PROSITE" id="PS01117">
    <property type="entry name" value="HTH_MARR_1"/>
    <property type="match status" value="1"/>
</dbReference>
<dbReference type="InterPro" id="IPR011991">
    <property type="entry name" value="ArsR-like_HTH"/>
</dbReference>
<name>A0A7V4AKX9_9DEIN</name>
<dbReference type="InterPro" id="IPR000835">
    <property type="entry name" value="HTH_MarR-typ"/>
</dbReference>
<dbReference type="CDD" id="cd00090">
    <property type="entry name" value="HTH_ARSR"/>
    <property type="match status" value="1"/>
</dbReference>
<dbReference type="AlphaFoldDB" id="A0A7V4AKX9"/>
<dbReference type="SUPFAM" id="SSF46785">
    <property type="entry name" value="Winged helix' DNA-binding domain"/>
    <property type="match status" value="1"/>
</dbReference>
<gene>
    <name evidence="6" type="ORF">ENT80_01010</name>
    <name evidence="5" type="ORF">ENU54_00135</name>
</gene>
<dbReference type="Gene3D" id="1.10.10.10">
    <property type="entry name" value="Winged helix-like DNA-binding domain superfamily/Winged helix DNA-binding domain"/>
    <property type="match status" value="1"/>
</dbReference>
<evidence type="ECO:0000256" key="2">
    <source>
        <dbReference type="ARBA" id="ARBA00023125"/>
    </source>
</evidence>
<dbReference type="SMART" id="SM00347">
    <property type="entry name" value="HTH_MARR"/>
    <property type="match status" value="1"/>
</dbReference>
<dbReference type="EMBL" id="DTAB01000060">
    <property type="protein sequence ID" value="HGN84751.1"/>
    <property type="molecule type" value="Genomic_DNA"/>
</dbReference>
<proteinExistence type="predicted"/>